<gene>
    <name evidence="2" type="ORF">GCM10010178_85280</name>
</gene>
<dbReference type="RefSeq" id="WP_189259492.1">
    <property type="nucleotide sequence ID" value="NZ_BMRE01000077.1"/>
</dbReference>
<dbReference type="Gene3D" id="1.10.1200.10">
    <property type="entry name" value="ACP-like"/>
    <property type="match status" value="1"/>
</dbReference>
<feature type="domain" description="Carrier" evidence="1">
    <location>
        <begin position="11"/>
        <end position="59"/>
    </location>
</feature>
<name>A0ABQ2VDK2_9PSEU</name>
<dbReference type="InterPro" id="IPR009081">
    <property type="entry name" value="PP-bd_ACP"/>
</dbReference>
<accession>A0ABQ2VDK2</accession>
<dbReference type="EMBL" id="BMRE01000077">
    <property type="protein sequence ID" value="GGU81534.1"/>
    <property type="molecule type" value="Genomic_DNA"/>
</dbReference>
<sequence length="87" mass="9525">MPSSDDVLTAYLRETYAAALEIPEEMVTPDVDLEAEFGLDSLQHRLVLAKAEQRWAVEIGHVESPATITVRSMAQLLKDAGAARDTV</sequence>
<dbReference type="InterPro" id="IPR036736">
    <property type="entry name" value="ACP-like_sf"/>
</dbReference>
<protein>
    <recommendedName>
        <fullName evidence="1">Carrier domain-containing protein</fullName>
    </recommendedName>
</protein>
<organism evidence="2 3">
    <name type="scientific">Lentzea flava</name>
    <dbReference type="NCBI Taxonomy" id="103732"/>
    <lineage>
        <taxon>Bacteria</taxon>
        <taxon>Bacillati</taxon>
        <taxon>Actinomycetota</taxon>
        <taxon>Actinomycetes</taxon>
        <taxon>Pseudonocardiales</taxon>
        <taxon>Pseudonocardiaceae</taxon>
        <taxon>Lentzea</taxon>
    </lineage>
</organism>
<dbReference type="SUPFAM" id="SSF47336">
    <property type="entry name" value="ACP-like"/>
    <property type="match status" value="1"/>
</dbReference>
<dbReference type="Pfam" id="PF00550">
    <property type="entry name" value="PP-binding"/>
    <property type="match status" value="1"/>
</dbReference>
<dbReference type="Proteomes" id="UP000649573">
    <property type="component" value="Unassembled WGS sequence"/>
</dbReference>
<evidence type="ECO:0000313" key="2">
    <source>
        <dbReference type="EMBL" id="GGU81534.1"/>
    </source>
</evidence>
<evidence type="ECO:0000313" key="3">
    <source>
        <dbReference type="Proteomes" id="UP000649573"/>
    </source>
</evidence>
<reference evidence="3" key="1">
    <citation type="journal article" date="2019" name="Int. J. Syst. Evol. Microbiol.">
        <title>The Global Catalogue of Microorganisms (GCM) 10K type strain sequencing project: providing services to taxonomists for standard genome sequencing and annotation.</title>
        <authorList>
            <consortium name="The Broad Institute Genomics Platform"/>
            <consortium name="The Broad Institute Genome Sequencing Center for Infectious Disease"/>
            <person name="Wu L."/>
            <person name="Ma J."/>
        </authorList>
    </citation>
    <scope>NUCLEOTIDE SEQUENCE [LARGE SCALE GENOMIC DNA]</scope>
    <source>
        <strain evidence="3">JCM 3296</strain>
    </source>
</reference>
<comment type="caution">
    <text evidence="2">The sequence shown here is derived from an EMBL/GenBank/DDBJ whole genome shotgun (WGS) entry which is preliminary data.</text>
</comment>
<keyword evidence="3" id="KW-1185">Reference proteome</keyword>
<evidence type="ECO:0000259" key="1">
    <source>
        <dbReference type="Pfam" id="PF00550"/>
    </source>
</evidence>
<proteinExistence type="predicted"/>